<dbReference type="RefSeq" id="WP_151576004.1">
    <property type="nucleotide sequence ID" value="NZ_WBOT01000012.1"/>
</dbReference>
<keyword evidence="3" id="KW-1185">Reference proteome</keyword>
<evidence type="ECO:0000256" key="1">
    <source>
        <dbReference type="SAM" id="Phobius"/>
    </source>
</evidence>
<evidence type="ECO:0000313" key="2">
    <source>
        <dbReference type="EMBL" id="KAB2329431.1"/>
    </source>
</evidence>
<keyword evidence="1" id="KW-0812">Transmembrane</keyword>
<comment type="caution">
    <text evidence="2">The sequence shown here is derived from an EMBL/GenBank/DDBJ whole genome shotgun (WGS) entry which is preliminary data.</text>
</comment>
<dbReference type="InterPro" id="IPR036719">
    <property type="entry name" value="Neuro-gated_channel_TM_sf"/>
</dbReference>
<dbReference type="GO" id="GO:0016020">
    <property type="term" value="C:membrane"/>
    <property type="evidence" value="ECO:0007669"/>
    <property type="project" value="InterPro"/>
</dbReference>
<dbReference type="Proteomes" id="UP000441354">
    <property type="component" value="Unassembled WGS sequence"/>
</dbReference>
<keyword evidence="1" id="KW-1133">Transmembrane helix</keyword>
<gene>
    <name evidence="2" type="ORF">F7732_21130</name>
</gene>
<feature type="transmembrane region" description="Helical" evidence="1">
    <location>
        <begin position="6"/>
        <end position="28"/>
    </location>
</feature>
<evidence type="ECO:0000313" key="3">
    <source>
        <dbReference type="Proteomes" id="UP000441354"/>
    </source>
</evidence>
<protein>
    <submittedName>
        <fullName evidence="2">Uncharacterized protein</fullName>
    </submittedName>
</protein>
<dbReference type="OrthoDB" id="2991741at2"/>
<keyword evidence="1" id="KW-0472">Membrane</keyword>
<dbReference type="AlphaFoldDB" id="A0A7V7RI38"/>
<dbReference type="EMBL" id="WBOT01000012">
    <property type="protein sequence ID" value="KAB2329431.1"/>
    <property type="molecule type" value="Genomic_DNA"/>
</dbReference>
<sequence>MLNIVQIFSIIVPVIFTISGALMGVNTLNAKTSIGRSLMTDEQRIKVKYYNYIQISILLATTATFIMASHTLPNDISTFIGVFLINLALFLLAVPVIIMWIVNFCFKSHYKYKFHHDDLGDLYIIRMLDQETCICSTDANLMYTEDPNEYYLIPLEKVKDKKLIQEKITKPNRKFWQNLMDY</sequence>
<dbReference type="GO" id="GO:0006811">
    <property type="term" value="P:monoatomic ion transport"/>
    <property type="evidence" value="ECO:0007669"/>
    <property type="project" value="InterPro"/>
</dbReference>
<accession>A0A7V7RI38</accession>
<dbReference type="SUPFAM" id="SSF90112">
    <property type="entry name" value="Neurotransmitter-gated ion-channel transmembrane pore"/>
    <property type="match status" value="1"/>
</dbReference>
<name>A0A7V7RI38_9BACI</name>
<feature type="transmembrane region" description="Helical" evidence="1">
    <location>
        <begin position="49"/>
        <end position="68"/>
    </location>
</feature>
<organism evidence="2 3">
    <name type="scientific">Bacillus mesophilum</name>
    <dbReference type="NCBI Taxonomy" id="1071718"/>
    <lineage>
        <taxon>Bacteria</taxon>
        <taxon>Bacillati</taxon>
        <taxon>Bacillota</taxon>
        <taxon>Bacilli</taxon>
        <taxon>Bacillales</taxon>
        <taxon>Bacillaceae</taxon>
        <taxon>Bacillus</taxon>
    </lineage>
</organism>
<proteinExistence type="predicted"/>
<reference evidence="2 3" key="1">
    <citation type="journal article" date="2014" name="Arch. Microbiol.">
        <title>Bacillus mesophilum sp. nov., strain IITR-54T, a novel 4-chlorobiphenyl dechlorinating bacterium.</title>
        <authorList>
            <person name="Manickam N."/>
            <person name="Singh N.K."/>
            <person name="Bajaj A."/>
            <person name="Kumar R.M."/>
            <person name="Kaur G."/>
            <person name="Kaur N."/>
            <person name="Bala M."/>
            <person name="Kumar A."/>
            <person name="Mayilraj S."/>
        </authorList>
    </citation>
    <scope>NUCLEOTIDE SEQUENCE [LARGE SCALE GENOMIC DNA]</scope>
    <source>
        <strain evidence="2 3">IITR-54</strain>
    </source>
</reference>
<feature type="transmembrane region" description="Helical" evidence="1">
    <location>
        <begin position="80"/>
        <end position="106"/>
    </location>
</feature>